<proteinExistence type="predicted"/>
<comment type="caution">
    <text evidence="2">The sequence shown here is derived from an EMBL/GenBank/DDBJ whole genome shotgun (WGS) entry which is preliminary data.</text>
</comment>
<gene>
    <name evidence="2" type="ORF">MUA00_11980</name>
</gene>
<keyword evidence="1" id="KW-0812">Transmembrane</keyword>
<feature type="transmembrane region" description="Helical" evidence="1">
    <location>
        <begin position="7"/>
        <end position="28"/>
    </location>
</feature>
<evidence type="ECO:0000256" key="1">
    <source>
        <dbReference type="SAM" id="Phobius"/>
    </source>
</evidence>
<sequence length="154" mass="17885">MKVVNKKYILALILPGCILCGYFLWLLLRPIEIIAVHKNGSHSYVLVKNFPFTDNGKISWWLKNKDSLKNQYDIPNPAPYGSFTVVFWDFGGGYKEHGKYDRLCFDDMNPPINCIEKNKIFSVSNSKNMGLTFITNNKIYRMKKNGEMVKTKYE</sequence>
<dbReference type="RefSeq" id="WP_271123266.1">
    <property type="nucleotide sequence ID" value="NZ_JALHAN010000065.1"/>
</dbReference>
<keyword evidence="1" id="KW-0472">Membrane</keyword>
<dbReference type="InterPro" id="IPR010351">
    <property type="entry name" value="DUF943"/>
</dbReference>
<protein>
    <submittedName>
        <fullName evidence="2">DUF943 family protein</fullName>
    </submittedName>
</protein>
<evidence type="ECO:0000313" key="2">
    <source>
        <dbReference type="EMBL" id="MCT4702507.1"/>
    </source>
</evidence>
<name>A0A9X2W949_9ENTR</name>
<accession>A0A9X2W949</accession>
<dbReference type="Pfam" id="PF06092">
    <property type="entry name" value="DUF943"/>
    <property type="match status" value="1"/>
</dbReference>
<organism evidence="2 3">
    <name type="scientific">Dryocola boscaweniae</name>
    <dbReference type="NCBI Taxonomy" id="2925397"/>
    <lineage>
        <taxon>Bacteria</taxon>
        <taxon>Pseudomonadati</taxon>
        <taxon>Pseudomonadota</taxon>
        <taxon>Gammaproteobacteria</taxon>
        <taxon>Enterobacterales</taxon>
        <taxon>Enterobacteriaceae</taxon>
        <taxon>Dryocola</taxon>
    </lineage>
</organism>
<evidence type="ECO:0000313" key="3">
    <source>
        <dbReference type="Proteomes" id="UP001150641"/>
    </source>
</evidence>
<dbReference type="EMBL" id="JALHAP010000078">
    <property type="protein sequence ID" value="MCT4702507.1"/>
    <property type="molecule type" value="Genomic_DNA"/>
</dbReference>
<dbReference type="Proteomes" id="UP001150641">
    <property type="component" value="Unassembled WGS sequence"/>
</dbReference>
<keyword evidence="1" id="KW-1133">Transmembrane helix</keyword>
<keyword evidence="3" id="KW-1185">Reference proteome</keyword>
<dbReference type="AlphaFoldDB" id="A0A9X2W949"/>
<reference evidence="2" key="1">
    <citation type="submission" date="2022-03" db="EMBL/GenBank/DDBJ databases">
        <title>Proposal of a novel genus Dryocolo and two novel species.</title>
        <authorList>
            <person name="Maddock D.W."/>
            <person name="Brady C.L."/>
            <person name="Denman S."/>
            <person name="Arnold D."/>
        </authorList>
    </citation>
    <scope>NUCLEOTIDE SEQUENCE</scope>
    <source>
        <strain evidence="2">H6W4</strain>
    </source>
</reference>